<keyword evidence="5" id="KW-1185">Reference proteome</keyword>
<sequence>MSSDLTFRSARPDETDALTELVMRSKAHWGYSEEFMESCRAELTIHPDQIAPSRITVAEAGGLVVAVASLEGEPPHGELGSLFVDPDRIGKGVGRALFRHMADVARGVGIRTLMLDADPHAEPFYEAMGCVRVGVVPSGSIPGRTLNRYAFDL</sequence>
<evidence type="ECO:0000313" key="5">
    <source>
        <dbReference type="Proteomes" id="UP000000851"/>
    </source>
</evidence>
<organism evidence="4 5">
    <name type="scientific">Catenulispora acidiphila (strain DSM 44928 / JCM 14897 / NBRC 102108 / NRRL B-24433 / ID139908)</name>
    <dbReference type="NCBI Taxonomy" id="479433"/>
    <lineage>
        <taxon>Bacteria</taxon>
        <taxon>Bacillati</taxon>
        <taxon>Actinomycetota</taxon>
        <taxon>Actinomycetes</taxon>
        <taxon>Catenulisporales</taxon>
        <taxon>Catenulisporaceae</taxon>
        <taxon>Catenulispora</taxon>
    </lineage>
</organism>
<dbReference type="KEGG" id="cai:Caci_5655"/>
<proteinExistence type="predicted"/>
<dbReference type="GO" id="GO:0016747">
    <property type="term" value="F:acyltransferase activity, transferring groups other than amino-acyl groups"/>
    <property type="evidence" value="ECO:0007669"/>
    <property type="project" value="InterPro"/>
</dbReference>
<dbReference type="HOGENOM" id="CLU_116318_1_0_11"/>
<dbReference type="PANTHER" id="PTHR43877">
    <property type="entry name" value="AMINOALKYLPHOSPHONATE N-ACETYLTRANSFERASE-RELATED-RELATED"/>
    <property type="match status" value="1"/>
</dbReference>
<dbReference type="RefSeq" id="WP_015794243.1">
    <property type="nucleotide sequence ID" value="NC_013131.1"/>
</dbReference>
<feature type="domain" description="N-acetyltransferase" evidence="3">
    <location>
        <begin position="5"/>
        <end position="153"/>
    </location>
</feature>
<gene>
    <name evidence="4" type="ordered locus">Caci_5655</name>
</gene>
<dbReference type="STRING" id="479433.Caci_5655"/>
<dbReference type="AlphaFoldDB" id="C7QC66"/>
<keyword evidence="2" id="KW-0012">Acyltransferase</keyword>
<dbReference type="Gene3D" id="3.40.630.30">
    <property type="match status" value="1"/>
</dbReference>
<dbReference type="InterPro" id="IPR016181">
    <property type="entry name" value="Acyl_CoA_acyltransferase"/>
</dbReference>
<dbReference type="CDD" id="cd04301">
    <property type="entry name" value="NAT_SF"/>
    <property type="match status" value="1"/>
</dbReference>
<keyword evidence="1 4" id="KW-0808">Transferase</keyword>
<dbReference type="Pfam" id="PF00583">
    <property type="entry name" value="Acetyltransf_1"/>
    <property type="match status" value="1"/>
</dbReference>
<evidence type="ECO:0000259" key="3">
    <source>
        <dbReference type="PROSITE" id="PS51186"/>
    </source>
</evidence>
<dbReference type="InParanoid" id="C7QC66"/>
<protein>
    <submittedName>
        <fullName evidence="4">GCN5-related N-acetyltransferase</fullName>
    </submittedName>
</protein>
<accession>C7QC66</accession>
<dbReference type="Proteomes" id="UP000000851">
    <property type="component" value="Chromosome"/>
</dbReference>
<evidence type="ECO:0000313" key="4">
    <source>
        <dbReference type="EMBL" id="ACU74514.1"/>
    </source>
</evidence>
<evidence type="ECO:0000256" key="2">
    <source>
        <dbReference type="ARBA" id="ARBA00023315"/>
    </source>
</evidence>
<dbReference type="InterPro" id="IPR050832">
    <property type="entry name" value="Bact_Acetyltransf"/>
</dbReference>
<reference evidence="4 5" key="1">
    <citation type="journal article" date="2009" name="Stand. Genomic Sci.">
        <title>Complete genome sequence of Catenulispora acidiphila type strain (ID 139908).</title>
        <authorList>
            <person name="Copeland A."/>
            <person name="Lapidus A."/>
            <person name="Glavina Del Rio T."/>
            <person name="Nolan M."/>
            <person name="Lucas S."/>
            <person name="Chen F."/>
            <person name="Tice H."/>
            <person name="Cheng J.F."/>
            <person name="Bruce D."/>
            <person name="Goodwin L."/>
            <person name="Pitluck S."/>
            <person name="Mikhailova N."/>
            <person name="Pati A."/>
            <person name="Ivanova N."/>
            <person name="Mavromatis K."/>
            <person name="Chen A."/>
            <person name="Palaniappan K."/>
            <person name="Chain P."/>
            <person name="Land M."/>
            <person name="Hauser L."/>
            <person name="Chang Y.J."/>
            <person name="Jeffries C.D."/>
            <person name="Chertkov O."/>
            <person name="Brettin T."/>
            <person name="Detter J.C."/>
            <person name="Han C."/>
            <person name="Ali Z."/>
            <person name="Tindall B.J."/>
            <person name="Goker M."/>
            <person name="Bristow J."/>
            <person name="Eisen J.A."/>
            <person name="Markowitz V."/>
            <person name="Hugenholtz P."/>
            <person name="Kyrpides N.C."/>
            <person name="Klenk H.P."/>
        </authorList>
    </citation>
    <scope>NUCLEOTIDE SEQUENCE [LARGE SCALE GENOMIC DNA]</scope>
    <source>
        <strain evidence="5">DSM 44928 / JCM 14897 / NBRC 102108 / NRRL B-24433 / ID139908</strain>
    </source>
</reference>
<name>C7QC66_CATAD</name>
<dbReference type="eggNOG" id="COG0454">
    <property type="taxonomic scope" value="Bacteria"/>
</dbReference>
<dbReference type="PROSITE" id="PS51186">
    <property type="entry name" value="GNAT"/>
    <property type="match status" value="1"/>
</dbReference>
<evidence type="ECO:0000256" key="1">
    <source>
        <dbReference type="ARBA" id="ARBA00022679"/>
    </source>
</evidence>
<dbReference type="SUPFAM" id="SSF55729">
    <property type="entry name" value="Acyl-CoA N-acyltransferases (Nat)"/>
    <property type="match status" value="1"/>
</dbReference>
<dbReference type="EMBL" id="CP001700">
    <property type="protein sequence ID" value="ACU74514.1"/>
    <property type="molecule type" value="Genomic_DNA"/>
</dbReference>
<dbReference type="InterPro" id="IPR000182">
    <property type="entry name" value="GNAT_dom"/>
</dbReference>